<feature type="transmembrane region" description="Helical" evidence="6">
    <location>
        <begin position="43"/>
        <end position="66"/>
    </location>
</feature>
<feature type="transmembrane region" description="Helical" evidence="6">
    <location>
        <begin position="291"/>
        <end position="310"/>
    </location>
</feature>
<dbReference type="PANTHER" id="PTHR30250:SF11">
    <property type="entry name" value="O-ANTIGEN TRANSPORTER-RELATED"/>
    <property type="match status" value="1"/>
</dbReference>
<evidence type="ECO:0000256" key="3">
    <source>
        <dbReference type="ARBA" id="ARBA00022692"/>
    </source>
</evidence>
<sequence length="479" mass="52905">MTHGKLAKNTFFFTISLAIQKAISFLYFILIARAVSVDDLGKYSFALSFATIFSMFLDFGTTQILVRESARKKEDSQKYLSNVLGFKLIVSVFVYLLIVTAVNLMGYPEITKQLVYVTGLVIVLDSFSIAFYSVLRGLQNLVFESLGVIVNQIILLSLGFVVLQLNLGLVVLMSVYVVGTLFNLFYSAALLSFKYKVFPKPDFSASLILKILKISLPFAIAGVFVRLYSYMDVIILSKLTNDEAVGIYSVAYKVTFALQFIGVAFSAAIYPAFCNYFVSSKEMLAKSFTKSVYYLLIISMPLSVGIITIADKAIVPIFGAGYSEAIVPLQILMVSLVIIFLAFPVGALLNAANKQTANTVVLGFIALFNIVANLILVPMFSYNGAALAALLSYVLLFFIGLILVGSVINYDKKYLLISAVKIIISCVAMGFLVIFLKERLHFMIVIPIGALAYFVVLYVTKGFTQNDIFQLRDLLLKKT</sequence>
<protein>
    <submittedName>
        <fullName evidence="7">Uncharacterized protein</fullName>
    </submittedName>
</protein>
<dbReference type="InterPro" id="IPR050833">
    <property type="entry name" value="Poly_Biosynth_Transport"/>
</dbReference>
<keyword evidence="3 6" id="KW-0812">Transmembrane</keyword>
<feature type="transmembrane region" description="Helical" evidence="6">
    <location>
        <begin position="386"/>
        <end position="408"/>
    </location>
</feature>
<feature type="transmembrane region" description="Helical" evidence="6">
    <location>
        <begin position="330"/>
        <end position="349"/>
    </location>
</feature>
<feature type="transmembrane region" description="Helical" evidence="6">
    <location>
        <begin position="256"/>
        <end position="279"/>
    </location>
</feature>
<dbReference type="CDD" id="cd13128">
    <property type="entry name" value="MATE_Wzx_like"/>
    <property type="match status" value="1"/>
</dbReference>
<feature type="transmembrane region" description="Helical" evidence="6">
    <location>
        <begin position="214"/>
        <end position="236"/>
    </location>
</feature>
<dbReference type="InterPro" id="IPR002797">
    <property type="entry name" value="Polysacc_synth"/>
</dbReference>
<dbReference type="Proteomes" id="UP000229056">
    <property type="component" value="Unassembled WGS sequence"/>
</dbReference>
<keyword evidence="4 6" id="KW-1133">Transmembrane helix</keyword>
<evidence type="ECO:0000313" key="8">
    <source>
        <dbReference type="Proteomes" id="UP000229056"/>
    </source>
</evidence>
<feature type="transmembrane region" description="Helical" evidence="6">
    <location>
        <begin position="415"/>
        <end position="436"/>
    </location>
</feature>
<organism evidence="7 8">
    <name type="scientific">Candidatus Buchananbacteria bacterium CG10_big_fil_rev_8_21_14_0_10_33_19</name>
    <dbReference type="NCBI Taxonomy" id="1974525"/>
    <lineage>
        <taxon>Bacteria</taxon>
        <taxon>Candidatus Buchananiibacteriota</taxon>
    </lineage>
</organism>
<evidence type="ECO:0000256" key="6">
    <source>
        <dbReference type="SAM" id="Phobius"/>
    </source>
</evidence>
<feature type="transmembrane region" description="Helical" evidence="6">
    <location>
        <begin position="169"/>
        <end position="193"/>
    </location>
</feature>
<feature type="transmembrane region" description="Helical" evidence="6">
    <location>
        <begin position="361"/>
        <end position="380"/>
    </location>
</feature>
<reference evidence="8" key="1">
    <citation type="submission" date="2017-09" db="EMBL/GenBank/DDBJ databases">
        <title>Depth-based differentiation of microbial function through sediment-hosted aquifers and enrichment of novel symbionts in the deep terrestrial subsurface.</title>
        <authorList>
            <person name="Probst A.J."/>
            <person name="Ladd B."/>
            <person name="Jarett J.K."/>
            <person name="Geller-Mcgrath D.E."/>
            <person name="Sieber C.M.K."/>
            <person name="Emerson J.B."/>
            <person name="Anantharaman K."/>
            <person name="Thomas B.C."/>
            <person name="Malmstrom R."/>
            <person name="Stieglmeier M."/>
            <person name="Klingl A."/>
            <person name="Woyke T."/>
            <person name="Ryan C.M."/>
            <person name="Banfield J.F."/>
        </authorList>
    </citation>
    <scope>NUCLEOTIDE SEQUENCE [LARGE SCALE GENOMIC DNA]</scope>
</reference>
<evidence type="ECO:0000313" key="7">
    <source>
        <dbReference type="EMBL" id="PIS05950.1"/>
    </source>
</evidence>
<keyword evidence="5 6" id="KW-0472">Membrane</keyword>
<feature type="transmembrane region" description="Helical" evidence="6">
    <location>
        <begin position="442"/>
        <end position="460"/>
    </location>
</feature>
<dbReference type="GO" id="GO:0005886">
    <property type="term" value="C:plasma membrane"/>
    <property type="evidence" value="ECO:0007669"/>
    <property type="project" value="UniProtKB-SubCell"/>
</dbReference>
<keyword evidence="2" id="KW-1003">Cell membrane</keyword>
<accession>A0A2H0W5N3</accession>
<dbReference type="PANTHER" id="PTHR30250">
    <property type="entry name" value="PST FAMILY PREDICTED COLANIC ACID TRANSPORTER"/>
    <property type="match status" value="1"/>
</dbReference>
<gene>
    <name evidence="7" type="ORF">COT80_04250</name>
</gene>
<dbReference type="Pfam" id="PF01943">
    <property type="entry name" value="Polysacc_synt"/>
    <property type="match status" value="1"/>
</dbReference>
<evidence type="ECO:0000256" key="5">
    <source>
        <dbReference type="ARBA" id="ARBA00023136"/>
    </source>
</evidence>
<evidence type="ECO:0000256" key="2">
    <source>
        <dbReference type="ARBA" id="ARBA00022475"/>
    </source>
</evidence>
<dbReference type="AlphaFoldDB" id="A0A2H0W5N3"/>
<feature type="transmembrane region" description="Helical" evidence="6">
    <location>
        <begin position="141"/>
        <end position="163"/>
    </location>
</feature>
<comment type="subcellular location">
    <subcellularLocation>
        <location evidence="1">Cell membrane</location>
        <topology evidence="1">Multi-pass membrane protein</topology>
    </subcellularLocation>
</comment>
<feature type="transmembrane region" description="Helical" evidence="6">
    <location>
        <begin position="113"/>
        <end position="134"/>
    </location>
</feature>
<evidence type="ECO:0000256" key="4">
    <source>
        <dbReference type="ARBA" id="ARBA00022989"/>
    </source>
</evidence>
<feature type="transmembrane region" description="Helical" evidence="6">
    <location>
        <begin position="12"/>
        <end position="31"/>
    </location>
</feature>
<proteinExistence type="predicted"/>
<comment type="caution">
    <text evidence="7">The sequence shown here is derived from an EMBL/GenBank/DDBJ whole genome shotgun (WGS) entry which is preliminary data.</text>
</comment>
<feature type="transmembrane region" description="Helical" evidence="6">
    <location>
        <begin position="86"/>
        <end position="107"/>
    </location>
</feature>
<name>A0A2H0W5N3_9BACT</name>
<dbReference type="EMBL" id="PEZY01000012">
    <property type="protein sequence ID" value="PIS05950.1"/>
    <property type="molecule type" value="Genomic_DNA"/>
</dbReference>
<evidence type="ECO:0000256" key="1">
    <source>
        <dbReference type="ARBA" id="ARBA00004651"/>
    </source>
</evidence>